<evidence type="ECO:0000313" key="9">
    <source>
        <dbReference type="EMBL" id="MCQ4080878.1"/>
    </source>
</evidence>
<evidence type="ECO:0000256" key="4">
    <source>
        <dbReference type="ARBA" id="ARBA00022833"/>
    </source>
</evidence>
<dbReference type="PANTHER" id="PTHR43161">
    <property type="entry name" value="SORBITOL DEHYDROGENASE"/>
    <property type="match status" value="1"/>
</dbReference>
<name>A0ABT1PT76_9ACTN</name>
<comment type="caution">
    <text evidence="9">The sequence shown here is derived from an EMBL/GenBank/DDBJ whole genome shotgun (WGS) entry which is preliminary data.</text>
</comment>
<evidence type="ECO:0000256" key="5">
    <source>
        <dbReference type="ARBA" id="ARBA00023002"/>
    </source>
</evidence>
<feature type="domain" description="Alcohol dehydrogenase-like C-terminal" evidence="7">
    <location>
        <begin position="183"/>
        <end position="309"/>
    </location>
</feature>
<dbReference type="PANTHER" id="PTHR43161:SF26">
    <property type="entry name" value="GALACTITOL 1-PHOSPHATE 5-DEHYDROGENASE"/>
    <property type="match status" value="1"/>
</dbReference>
<keyword evidence="5" id="KW-0560">Oxidoreductase</keyword>
<dbReference type="Gene3D" id="3.40.50.720">
    <property type="entry name" value="NAD(P)-binding Rossmann-like Domain"/>
    <property type="match status" value="1"/>
</dbReference>
<proteinExistence type="inferred from homology"/>
<dbReference type="InterPro" id="IPR002328">
    <property type="entry name" value="ADH_Zn_CS"/>
</dbReference>
<evidence type="ECO:0000259" key="8">
    <source>
        <dbReference type="Pfam" id="PF08240"/>
    </source>
</evidence>
<evidence type="ECO:0000256" key="6">
    <source>
        <dbReference type="RuleBase" id="RU361277"/>
    </source>
</evidence>
<dbReference type="Proteomes" id="UP001057702">
    <property type="component" value="Unassembled WGS sequence"/>
</dbReference>
<comment type="similarity">
    <text evidence="2 6">Belongs to the zinc-containing alcohol dehydrogenase family.</text>
</comment>
<organism evidence="9 10">
    <name type="scientific">Streptomyces humicola</name>
    <dbReference type="NCBI Taxonomy" id="2953240"/>
    <lineage>
        <taxon>Bacteria</taxon>
        <taxon>Bacillati</taxon>
        <taxon>Actinomycetota</taxon>
        <taxon>Actinomycetes</taxon>
        <taxon>Kitasatosporales</taxon>
        <taxon>Streptomycetaceae</taxon>
        <taxon>Streptomyces</taxon>
    </lineage>
</organism>
<evidence type="ECO:0000256" key="2">
    <source>
        <dbReference type="ARBA" id="ARBA00008072"/>
    </source>
</evidence>
<dbReference type="InterPro" id="IPR011032">
    <property type="entry name" value="GroES-like_sf"/>
</dbReference>
<dbReference type="Gene3D" id="3.90.180.10">
    <property type="entry name" value="Medium-chain alcohol dehydrogenases, catalytic domain"/>
    <property type="match status" value="1"/>
</dbReference>
<evidence type="ECO:0000313" key="10">
    <source>
        <dbReference type="Proteomes" id="UP001057702"/>
    </source>
</evidence>
<dbReference type="SUPFAM" id="SSF51735">
    <property type="entry name" value="NAD(P)-binding Rossmann-fold domains"/>
    <property type="match status" value="1"/>
</dbReference>
<dbReference type="Pfam" id="PF08240">
    <property type="entry name" value="ADH_N"/>
    <property type="match status" value="1"/>
</dbReference>
<dbReference type="RefSeq" id="WP_255919783.1">
    <property type="nucleotide sequence ID" value="NZ_JANFNG010000005.1"/>
</dbReference>
<comment type="cofactor">
    <cofactor evidence="1 6">
        <name>Zn(2+)</name>
        <dbReference type="ChEBI" id="CHEBI:29105"/>
    </cofactor>
</comment>
<dbReference type="Pfam" id="PF00107">
    <property type="entry name" value="ADH_zinc_N"/>
    <property type="match status" value="1"/>
</dbReference>
<evidence type="ECO:0000256" key="3">
    <source>
        <dbReference type="ARBA" id="ARBA00022723"/>
    </source>
</evidence>
<dbReference type="InterPro" id="IPR013154">
    <property type="entry name" value="ADH-like_N"/>
</dbReference>
<dbReference type="PROSITE" id="PS00059">
    <property type="entry name" value="ADH_ZINC"/>
    <property type="match status" value="1"/>
</dbReference>
<keyword evidence="4 6" id="KW-0862">Zinc</keyword>
<sequence>MKAARFHQRGDVRIEDVPEPSIRPGAVKIKIEWCGICGTDLHEYLHGPIFCPTPHEPHPLTQETSPVVLGHEFVGTLVELGADVKGLNLGERVTVEPRIVCGTCPPCTAGHHNSCQQAATIGLAGGGGGLAEYVVVDRHLVYSLGDLPSQVGALVEPLSVAHHAVGRAGMAPGDNAVVFGAGPIGLLITAVLKATGAAHVTVVEPSAARRQRALGAGADVILDPRNENVDERIQELTGGTGADVAFECAGANAALASCVNAVKARGTVVNVAIWGHPATLDMLPIVLKEVRLVGTICYAGDHQPVIDLLRKGKLSVEQFITKRIDLDDLIAEGFQALVDGTGDQVKILVRPR</sequence>
<dbReference type="InterPro" id="IPR013149">
    <property type="entry name" value="ADH-like_C"/>
</dbReference>
<dbReference type="SUPFAM" id="SSF50129">
    <property type="entry name" value="GroES-like"/>
    <property type="match status" value="1"/>
</dbReference>
<keyword evidence="10" id="KW-1185">Reference proteome</keyword>
<feature type="domain" description="Alcohol dehydrogenase-like N-terminal" evidence="8">
    <location>
        <begin position="24"/>
        <end position="144"/>
    </location>
</feature>
<accession>A0ABT1PT76</accession>
<dbReference type="EMBL" id="JANFNG010000005">
    <property type="protein sequence ID" value="MCQ4080878.1"/>
    <property type="molecule type" value="Genomic_DNA"/>
</dbReference>
<keyword evidence="3 6" id="KW-0479">Metal-binding</keyword>
<dbReference type="InterPro" id="IPR036291">
    <property type="entry name" value="NAD(P)-bd_dom_sf"/>
</dbReference>
<reference evidence="9" key="1">
    <citation type="submission" date="2022-06" db="EMBL/GenBank/DDBJ databases">
        <title>Draft genome sequence of Streptomyces sp. RB6PN25 isolated from peat swamp forest in Thailand.</title>
        <authorList>
            <person name="Duangmal K."/>
            <person name="Klaysubun C."/>
        </authorList>
    </citation>
    <scope>NUCLEOTIDE SEQUENCE</scope>
    <source>
        <strain evidence="9">RB6PN25</strain>
    </source>
</reference>
<gene>
    <name evidence="9" type="ORF">NGB36_09765</name>
</gene>
<protein>
    <submittedName>
        <fullName evidence="9">2,3-butanediol dehydrogenase</fullName>
    </submittedName>
</protein>
<dbReference type="CDD" id="cd08233">
    <property type="entry name" value="butanediol_DH_like"/>
    <property type="match status" value="1"/>
</dbReference>
<evidence type="ECO:0000259" key="7">
    <source>
        <dbReference type="Pfam" id="PF00107"/>
    </source>
</evidence>
<evidence type="ECO:0000256" key="1">
    <source>
        <dbReference type="ARBA" id="ARBA00001947"/>
    </source>
</evidence>